<evidence type="ECO:0000313" key="2">
    <source>
        <dbReference type="EMBL" id="EDM79433.1"/>
    </source>
</evidence>
<evidence type="ECO:0000313" key="3">
    <source>
        <dbReference type="Proteomes" id="UP000005801"/>
    </source>
</evidence>
<reference evidence="2 3" key="1">
    <citation type="submission" date="2007-06" db="EMBL/GenBank/DDBJ databases">
        <authorList>
            <person name="Shimkets L."/>
            <person name="Ferriera S."/>
            <person name="Johnson J."/>
            <person name="Kravitz S."/>
            <person name="Beeson K."/>
            <person name="Sutton G."/>
            <person name="Rogers Y.-H."/>
            <person name="Friedman R."/>
            <person name="Frazier M."/>
            <person name="Venter J.C."/>
        </authorList>
    </citation>
    <scope>NUCLEOTIDE SEQUENCE [LARGE SCALE GENOMIC DNA]</scope>
    <source>
        <strain evidence="2 3">SIR-1</strain>
    </source>
</reference>
<dbReference type="AlphaFoldDB" id="A6G3P6"/>
<feature type="transmembrane region" description="Helical" evidence="1">
    <location>
        <begin position="54"/>
        <end position="71"/>
    </location>
</feature>
<dbReference type="EMBL" id="ABCS01000019">
    <property type="protein sequence ID" value="EDM79433.1"/>
    <property type="molecule type" value="Genomic_DNA"/>
</dbReference>
<keyword evidence="2" id="KW-0808">Transferase</keyword>
<dbReference type="RefSeq" id="WP_006971345.1">
    <property type="nucleotide sequence ID" value="NZ_ABCS01000019.1"/>
</dbReference>
<dbReference type="STRING" id="391625.PPSIR1_34942"/>
<organism evidence="2 3">
    <name type="scientific">Plesiocystis pacifica SIR-1</name>
    <dbReference type="NCBI Taxonomy" id="391625"/>
    <lineage>
        <taxon>Bacteria</taxon>
        <taxon>Pseudomonadati</taxon>
        <taxon>Myxococcota</taxon>
        <taxon>Polyangia</taxon>
        <taxon>Nannocystales</taxon>
        <taxon>Nannocystaceae</taxon>
        <taxon>Plesiocystis</taxon>
    </lineage>
</organism>
<proteinExistence type="predicted"/>
<evidence type="ECO:0000256" key="1">
    <source>
        <dbReference type="SAM" id="Phobius"/>
    </source>
</evidence>
<keyword evidence="1" id="KW-0812">Transmembrane</keyword>
<accession>A6G3P6</accession>
<gene>
    <name evidence="2" type="ORF">PPSIR1_34942</name>
</gene>
<sequence>MKRIALALVALLAALAAVSLVTQGTLWLALVPLLGATIGVPMGLLYPFPLLTKLTLIGGLAASAVTIVWGLRHHTQLRGQIFAVAGVVCWCLFGLLGLGTGT</sequence>
<comment type="caution">
    <text evidence="2">The sequence shown here is derived from an EMBL/GenBank/DDBJ whole genome shotgun (WGS) entry which is preliminary data.</text>
</comment>
<protein>
    <submittedName>
        <fullName evidence="2">Selenocysteine synthase</fullName>
        <ecNumber evidence="2">2.9.1.1</ecNumber>
    </submittedName>
</protein>
<dbReference type="GO" id="GO:0004125">
    <property type="term" value="F:L-seryl-tRNA(Sec) selenium transferase activity"/>
    <property type="evidence" value="ECO:0007669"/>
    <property type="project" value="UniProtKB-EC"/>
</dbReference>
<name>A6G3P6_9BACT</name>
<keyword evidence="3" id="KW-1185">Reference proteome</keyword>
<dbReference type="OrthoDB" id="9961837at2"/>
<feature type="transmembrane region" description="Helical" evidence="1">
    <location>
        <begin position="77"/>
        <end position="98"/>
    </location>
</feature>
<keyword evidence="1" id="KW-0472">Membrane</keyword>
<dbReference type="EC" id="2.9.1.1" evidence="2"/>
<dbReference type="Proteomes" id="UP000005801">
    <property type="component" value="Unassembled WGS sequence"/>
</dbReference>
<keyword evidence="1" id="KW-1133">Transmembrane helix</keyword>